<evidence type="ECO:0000313" key="2">
    <source>
        <dbReference type="Proteomes" id="UP000221110"/>
    </source>
</evidence>
<dbReference type="GeneID" id="40089505"/>
<accession>A0A223LF40</accession>
<dbReference type="KEGG" id="vg:40089505"/>
<proteinExistence type="predicted"/>
<dbReference type="Proteomes" id="UP000221110">
    <property type="component" value="Segment"/>
</dbReference>
<sequence length="117" mass="13659">MRNQAVVFVPADIRPMSDNVFENSVKIRKAWVSFISDIRANQLQALEQKIRFELYAEIDKMVRDMYIDLLVRRRESILANGGYHVKGMNDKKVLAKQFQYDTDELIIQAAQTVMADY</sequence>
<keyword evidence="2" id="KW-1185">Reference proteome</keyword>
<reference evidence="1 2" key="1">
    <citation type="submission" date="2017-07" db="EMBL/GenBank/DDBJ databases">
        <title>In vitro design and evaluation of phage cocktails against multidrug-resistant Aeromonas salmonicida.</title>
        <authorList>
            <person name="Chen L."/>
            <person name="Yuan S."/>
            <person name="Ma Y."/>
        </authorList>
    </citation>
    <scope>NUCLEOTIDE SEQUENCE [LARGE SCALE GENOMIC DNA]</scope>
</reference>
<dbReference type="EMBL" id="MF479730">
    <property type="protein sequence ID" value="ASU00684.1"/>
    <property type="molecule type" value="Genomic_DNA"/>
</dbReference>
<protein>
    <submittedName>
        <fullName evidence="1">RNA polymerase binding protein</fullName>
    </submittedName>
</protein>
<dbReference type="InterPro" id="IPR019725">
    <property type="entry name" value="Phage_T4_P15K_Rpol-bd"/>
</dbReference>
<organism evidence="1 2">
    <name type="scientific">Aeromonas phage AS-gz</name>
    <dbReference type="NCBI Taxonomy" id="2026082"/>
    <lineage>
        <taxon>Viruses</taxon>
        <taxon>Duplodnaviria</taxon>
        <taxon>Heunggongvirae</taxon>
        <taxon>Uroviricota</taxon>
        <taxon>Caudoviricetes</taxon>
        <taxon>Pantevenvirales</taxon>
        <taxon>Straboviridae</taxon>
        <taxon>Tulanevirus</taxon>
        <taxon>Tulanevirus asgz</taxon>
    </lineage>
</organism>
<dbReference type="Pfam" id="PF10789">
    <property type="entry name" value="Phage_RpbA"/>
    <property type="match status" value="1"/>
</dbReference>
<dbReference type="RefSeq" id="YP_009613135.1">
    <property type="nucleotide sequence ID" value="NC_042019.1"/>
</dbReference>
<evidence type="ECO:0000313" key="1">
    <source>
        <dbReference type="EMBL" id="ASU00684.1"/>
    </source>
</evidence>
<name>A0A223LF40_9CAUD</name>